<reference evidence="2" key="1">
    <citation type="submission" date="2015-11" db="EMBL/GenBank/DDBJ databases">
        <authorList>
            <person name="Tobias N.J."/>
            <person name="Mishra B."/>
            <person name="Gupta D.K."/>
            <person name="Thines M."/>
            <person name="Stinear T.P."/>
            <person name="Bode H.B."/>
        </authorList>
    </citation>
    <scope>NUCLEOTIDE SEQUENCE [LARGE SCALE GENOMIC DNA]</scope>
    <source>
        <strain evidence="2">PB45.5</strain>
    </source>
</reference>
<dbReference type="InterPro" id="IPR009888">
    <property type="entry name" value="CdiI_Proteobact"/>
</dbReference>
<protein>
    <recommendedName>
        <fullName evidence="3">DUF1436 domain-containing protein</fullName>
    </recommendedName>
</protein>
<dbReference type="AlphaFoldDB" id="A0A1B8YJU5"/>
<accession>A0A1B8YJU5</accession>
<dbReference type="EMBL" id="LOIC01000036">
    <property type="protein sequence ID" value="OCA55430.1"/>
    <property type="molecule type" value="Genomic_DNA"/>
</dbReference>
<gene>
    <name evidence="1" type="ORF">Phpb_01528</name>
</gene>
<evidence type="ECO:0000313" key="2">
    <source>
        <dbReference type="Proteomes" id="UP000092665"/>
    </source>
</evidence>
<dbReference type="Pfam" id="PF07262">
    <property type="entry name" value="CdiI"/>
    <property type="match status" value="1"/>
</dbReference>
<organism evidence="1 2">
    <name type="scientific">Photorhabdus namnaonensis</name>
    <dbReference type="NCBI Taxonomy" id="1851568"/>
    <lineage>
        <taxon>Bacteria</taxon>
        <taxon>Pseudomonadati</taxon>
        <taxon>Pseudomonadota</taxon>
        <taxon>Gammaproteobacteria</taxon>
        <taxon>Enterobacterales</taxon>
        <taxon>Morganellaceae</taxon>
        <taxon>Photorhabdus</taxon>
    </lineage>
</organism>
<name>A0A1B8YJU5_9GAMM</name>
<sequence length="128" mass="14706">MLSPDTSDAELGAVVINALSKSRFIPYESLGDFLDNEKRKERYDQWVTEMMEFHRYRSKRQLFKKMNSCNIRLLDGLITIKPSGHEKLELWTGLGIVESDYVIIPADSSPEEVGAALRQAFSRCRSYV</sequence>
<dbReference type="CDD" id="cd13445">
    <property type="entry name" value="CDI_inhibitor_EC869_like"/>
    <property type="match status" value="1"/>
</dbReference>
<evidence type="ECO:0008006" key="3">
    <source>
        <dbReference type="Google" id="ProtNLM"/>
    </source>
</evidence>
<dbReference type="InterPro" id="IPR037891">
    <property type="entry name" value="Cdil-like_sf"/>
</dbReference>
<dbReference type="PATRIC" id="fig|29488.15.peg.1671"/>
<dbReference type="Gene3D" id="3.40.1590.10">
    <property type="entry name" value="NMB0488-like"/>
    <property type="match status" value="1"/>
</dbReference>
<keyword evidence="2" id="KW-1185">Reference proteome</keyword>
<dbReference type="SUPFAM" id="SSF160207">
    <property type="entry name" value="NMB0488-like"/>
    <property type="match status" value="1"/>
</dbReference>
<evidence type="ECO:0000313" key="1">
    <source>
        <dbReference type="EMBL" id="OCA55430.1"/>
    </source>
</evidence>
<proteinExistence type="predicted"/>
<dbReference type="Proteomes" id="UP000092665">
    <property type="component" value="Unassembled WGS sequence"/>
</dbReference>
<comment type="caution">
    <text evidence="1">The sequence shown here is derived from an EMBL/GenBank/DDBJ whole genome shotgun (WGS) entry which is preliminary data.</text>
</comment>